<dbReference type="Proteomes" id="UP001162030">
    <property type="component" value="Chromosome"/>
</dbReference>
<evidence type="ECO:0000313" key="1">
    <source>
        <dbReference type="EMBL" id="CAI8971850.1"/>
    </source>
</evidence>
<evidence type="ECO:0000313" key="2">
    <source>
        <dbReference type="Proteomes" id="UP001162030"/>
    </source>
</evidence>
<dbReference type="EMBL" id="OX458333">
    <property type="protein sequence ID" value="CAI8971850.1"/>
    <property type="molecule type" value="Genomic_DNA"/>
</dbReference>
<sequence>MSLIKAFHSHEPQPRILAVAAGECVMMVSIVNSSGTALSKYIYMESVSVGVINYGYVTDRNFERRPLV</sequence>
<name>A0ABM9I9C9_9GAMM</name>
<organism evidence="1 2">
    <name type="scientific">Methylocaldum szegediense</name>
    <dbReference type="NCBI Taxonomy" id="73780"/>
    <lineage>
        <taxon>Bacteria</taxon>
        <taxon>Pseudomonadati</taxon>
        <taxon>Pseudomonadota</taxon>
        <taxon>Gammaproteobacteria</taxon>
        <taxon>Methylococcales</taxon>
        <taxon>Methylococcaceae</taxon>
        <taxon>Methylocaldum</taxon>
    </lineage>
</organism>
<reference evidence="1 2" key="1">
    <citation type="submission" date="2023-03" db="EMBL/GenBank/DDBJ databases">
        <authorList>
            <person name="Pearce D."/>
        </authorList>
    </citation>
    <scope>NUCLEOTIDE SEQUENCE [LARGE SCALE GENOMIC DNA]</scope>
    <source>
        <strain evidence="1">Msz</strain>
    </source>
</reference>
<proteinExistence type="predicted"/>
<protein>
    <submittedName>
        <fullName evidence="1">Uncharacterized protein</fullName>
    </submittedName>
</protein>
<gene>
    <name evidence="1" type="ORF">MSZNOR_4903</name>
</gene>
<accession>A0ABM9I9C9</accession>
<keyword evidence="2" id="KW-1185">Reference proteome</keyword>